<dbReference type="PANTHER" id="PTHR37981">
    <property type="entry name" value="LIPASE 2"/>
    <property type="match status" value="1"/>
</dbReference>
<dbReference type="InterPro" id="IPR013783">
    <property type="entry name" value="Ig-like_fold"/>
</dbReference>
<dbReference type="SMART" id="SM00089">
    <property type="entry name" value="PKD"/>
    <property type="match status" value="1"/>
</dbReference>
<dbReference type="PROSITE" id="PS50234">
    <property type="entry name" value="VWFA"/>
    <property type="match status" value="1"/>
</dbReference>
<dbReference type="SUPFAM" id="SSF49299">
    <property type="entry name" value="PKD domain"/>
    <property type="match status" value="1"/>
</dbReference>
<feature type="transmembrane region" description="Helical" evidence="3">
    <location>
        <begin position="745"/>
        <end position="768"/>
    </location>
</feature>
<dbReference type="AlphaFoldDB" id="A0A923E417"/>
<dbReference type="CDD" id="cd01823">
    <property type="entry name" value="SEST_like"/>
    <property type="match status" value="1"/>
</dbReference>
<feature type="domain" description="VWFA" evidence="5">
    <location>
        <begin position="316"/>
        <end position="501"/>
    </location>
</feature>
<keyword evidence="3" id="KW-1133">Transmembrane helix</keyword>
<evidence type="ECO:0000313" key="6">
    <source>
        <dbReference type="EMBL" id="MBB6333790.1"/>
    </source>
</evidence>
<keyword evidence="3" id="KW-0472">Membrane</keyword>
<dbReference type="Gene3D" id="3.40.50.1110">
    <property type="entry name" value="SGNH hydrolase"/>
    <property type="match status" value="1"/>
</dbReference>
<comment type="caution">
    <text evidence="6">The sequence shown here is derived from an EMBL/GenBank/DDBJ whole genome shotgun (WGS) entry which is preliminary data.</text>
</comment>
<evidence type="ECO:0000256" key="1">
    <source>
        <dbReference type="PIRSR" id="PIRSR637460-1"/>
    </source>
</evidence>
<feature type="disulfide bond" evidence="2">
    <location>
        <begin position="118"/>
        <end position="131"/>
    </location>
</feature>
<dbReference type="GO" id="GO:0006629">
    <property type="term" value="P:lipid metabolic process"/>
    <property type="evidence" value="ECO:0007669"/>
    <property type="project" value="TreeGrafter"/>
</dbReference>
<dbReference type="InterPro" id="IPR035986">
    <property type="entry name" value="PKD_dom_sf"/>
</dbReference>
<evidence type="ECO:0000256" key="3">
    <source>
        <dbReference type="SAM" id="Phobius"/>
    </source>
</evidence>
<feature type="signal peptide" evidence="4">
    <location>
        <begin position="1"/>
        <end position="17"/>
    </location>
</feature>
<dbReference type="Pfam" id="PF00092">
    <property type="entry name" value="VWA"/>
    <property type="match status" value="1"/>
</dbReference>
<dbReference type="GO" id="GO:0016788">
    <property type="term" value="F:hydrolase activity, acting on ester bonds"/>
    <property type="evidence" value="ECO:0007669"/>
    <property type="project" value="InterPro"/>
</dbReference>
<protein>
    <submittedName>
        <fullName evidence="6">Lysophospholipase L1-like esterase</fullName>
    </submittedName>
</protein>
<dbReference type="GO" id="GO:0005975">
    <property type="term" value="P:carbohydrate metabolic process"/>
    <property type="evidence" value="ECO:0007669"/>
    <property type="project" value="UniProtKB-ARBA"/>
</dbReference>
<dbReference type="InterPro" id="IPR037460">
    <property type="entry name" value="SEST-like"/>
</dbReference>
<dbReference type="InterPro" id="IPR002035">
    <property type="entry name" value="VWF_A"/>
</dbReference>
<feature type="active site" evidence="1">
    <location>
        <position position="282"/>
    </location>
</feature>
<dbReference type="InterPro" id="IPR036514">
    <property type="entry name" value="SGNH_hydro_sf"/>
</dbReference>
<sequence>MTAAIVALAVLAPAAQADDTGKYLTLSLIGDSYTAGNGAGSYYGPKDSLRSTRNWGHTYSNWLNRQGVHTTIRNYAFSGAVINDVLNTQLPALDPESDVVMLTAGGNDVEFANIVTSCFTNIPFVATIDKCKGAMSKAKDVFPSVVQRTQDLLTQVAAKIRPGAQIVLVGYPLLSIETSWQMKPWFWGAPYPAAQEIRAFGQQATARQQQLVDEWNRAEHNDVGLTYVPVEVLFAGHEPDPDTTKRNDYRWINEFLETEGKIGPDGKTQSERALTTPAYWYHPNITGHEEIGKLLQREVGIPASVRTTRAFSRDIDLVFALEDSLDTAESLADLKKQITRITSEVSQKANEGGKAARFGLITYRNAADPSASVTKNGVFFDSPEALTASLGTVATGSEQGGGPSTYKALDTALQSEWKAGARKVVILLGDAEAPEGETPDWDRLLRNAFTADVAEVLVIDPDDSVDASVKDLALNTGGHVTTAQTLKPLIVEAPTARISTIDPAGIGEDVEFDASGSFAAEGQLVSYEWDVNGDGVFEAVTRTENGIAANPVHSARFDAPISANVTLRVTDEYGKTATAEMPLVVTRDGDSVDDAIDNCPADRNEDQADADGDGIGDVCDDFPYGEPEAVPMPERAVVPSGSGVEAGSAISFTATGFAVGQDVTFTVHSDPLVVGTARVGADGTATLDWTVPEGFSAGAHRVVASIENGHTAEASFDVFAKPMRAVAASAVLPAAPQSPGKSASALASTGGASALAAAAATLLFLAGVGMRTVKKQRA</sequence>
<gene>
    <name evidence="6" type="ORF">HD592_000355</name>
</gene>
<keyword evidence="4" id="KW-0732">Signal</keyword>
<name>A0A923E417_9ACTO</name>
<accession>A0A923E417</accession>
<dbReference type="Pfam" id="PF18911">
    <property type="entry name" value="PKD_4"/>
    <property type="match status" value="1"/>
</dbReference>
<dbReference type="InterPro" id="IPR036465">
    <property type="entry name" value="vWFA_dom_sf"/>
</dbReference>
<keyword evidence="7" id="KW-1185">Reference proteome</keyword>
<evidence type="ECO:0000256" key="2">
    <source>
        <dbReference type="PIRSR" id="PIRSR637460-2"/>
    </source>
</evidence>
<dbReference type="InterPro" id="IPR013830">
    <property type="entry name" value="SGNH_hydro"/>
</dbReference>
<dbReference type="InterPro" id="IPR000601">
    <property type="entry name" value="PKD_dom"/>
</dbReference>
<dbReference type="Gene3D" id="2.60.40.10">
    <property type="entry name" value="Immunoglobulins"/>
    <property type="match status" value="1"/>
</dbReference>
<dbReference type="Proteomes" id="UP000617426">
    <property type="component" value="Unassembled WGS sequence"/>
</dbReference>
<dbReference type="Pfam" id="PF13472">
    <property type="entry name" value="Lipase_GDSL_2"/>
    <property type="match status" value="1"/>
</dbReference>
<organism evidence="6 7">
    <name type="scientific">Schaalia hyovaginalis</name>
    <dbReference type="NCBI Taxonomy" id="29316"/>
    <lineage>
        <taxon>Bacteria</taxon>
        <taxon>Bacillati</taxon>
        <taxon>Actinomycetota</taxon>
        <taxon>Actinomycetes</taxon>
        <taxon>Actinomycetales</taxon>
        <taxon>Actinomycetaceae</taxon>
        <taxon>Schaalia</taxon>
    </lineage>
</organism>
<dbReference type="PANTHER" id="PTHR37981:SF1">
    <property type="entry name" value="SGNH HYDROLASE-TYPE ESTERASE DOMAIN-CONTAINING PROTEIN"/>
    <property type="match status" value="1"/>
</dbReference>
<reference evidence="6" key="1">
    <citation type="submission" date="2020-08" db="EMBL/GenBank/DDBJ databases">
        <title>Sequencing the genomes of 1000 actinobacteria strains.</title>
        <authorList>
            <person name="Klenk H.-P."/>
        </authorList>
    </citation>
    <scope>NUCLEOTIDE SEQUENCE</scope>
    <source>
        <strain evidence="6">DSM 10695</strain>
    </source>
</reference>
<dbReference type="InterPro" id="IPR022409">
    <property type="entry name" value="PKD/Chitinase_dom"/>
</dbReference>
<dbReference type="SUPFAM" id="SSF53300">
    <property type="entry name" value="vWA-like"/>
    <property type="match status" value="1"/>
</dbReference>
<feature type="active site" description="Nucleophile" evidence="1">
    <location>
        <position position="32"/>
    </location>
</feature>
<evidence type="ECO:0000313" key="7">
    <source>
        <dbReference type="Proteomes" id="UP000617426"/>
    </source>
</evidence>
<dbReference type="RefSeq" id="WP_184451464.1">
    <property type="nucleotide sequence ID" value="NZ_JACHMK010000001.1"/>
</dbReference>
<dbReference type="Gene3D" id="3.40.50.410">
    <property type="entry name" value="von Willebrand factor, type A domain"/>
    <property type="match status" value="1"/>
</dbReference>
<dbReference type="EMBL" id="JACHMK010000001">
    <property type="protein sequence ID" value="MBB6333790.1"/>
    <property type="molecule type" value="Genomic_DNA"/>
</dbReference>
<keyword evidence="3" id="KW-0812">Transmembrane</keyword>
<evidence type="ECO:0000256" key="4">
    <source>
        <dbReference type="SAM" id="SignalP"/>
    </source>
</evidence>
<dbReference type="CDD" id="cd00198">
    <property type="entry name" value="vWFA"/>
    <property type="match status" value="1"/>
</dbReference>
<proteinExistence type="predicted"/>
<evidence type="ECO:0000259" key="5">
    <source>
        <dbReference type="PROSITE" id="PS50234"/>
    </source>
</evidence>
<dbReference type="CDD" id="cd00146">
    <property type="entry name" value="PKD"/>
    <property type="match status" value="1"/>
</dbReference>
<feature type="chain" id="PRO_5037025548" evidence="4">
    <location>
        <begin position="18"/>
        <end position="778"/>
    </location>
</feature>
<dbReference type="SUPFAM" id="SSF52266">
    <property type="entry name" value="SGNH hydrolase"/>
    <property type="match status" value="1"/>
</dbReference>
<keyword evidence="2" id="KW-1015">Disulfide bond</keyword>